<sequence length="134" mass="14448">MNHANMTGHLYFLLTDNPDGTFSPLCDDFLLLLVTLLLVLVVKVLVVVTVVPPVVVSAVDVCLPSLVDLFSSLVVVDRTIGWAESSSQRFRAVVCTTFFAGGVVVSALLGVVDDETDVRLTVDVDERSTRQLGL</sequence>
<keyword evidence="1" id="KW-1133">Transmembrane helix</keyword>
<feature type="transmembrane region" description="Helical" evidence="1">
    <location>
        <begin position="29"/>
        <end position="51"/>
    </location>
</feature>
<feature type="transmembrane region" description="Helical" evidence="1">
    <location>
        <begin position="92"/>
        <end position="112"/>
    </location>
</feature>
<evidence type="ECO:0000313" key="3">
    <source>
        <dbReference type="WBParaSite" id="nRc.2.0.1.t06565-RA"/>
    </source>
</evidence>
<proteinExistence type="predicted"/>
<protein>
    <submittedName>
        <fullName evidence="3">Uncharacterized protein</fullName>
    </submittedName>
</protein>
<keyword evidence="2" id="KW-1185">Reference proteome</keyword>
<accession>A0A915HXL6</accession>
<organism evidence="2 3">
    <name type="scientific">Romanomermis culicivorax</name>
    <name type="common">Nematode worm</name>
    <dbReference type="NCBI Taxonomy" id="13658"/>
    <lineage>
        <taxon>Eukaryota</taxon>
        <taxon>Metazoa</taxon>
        <taxon>Ecdysozoa</taxon>
        <taxon>Nematoda</taxon>
        <taxon>Enoplea</taxon>
        <taxon>Dorylaimia</taxon>
        <taxon>Mermithida</taxon>
        <taxon>Mermithoidea</taxon>
        <taxon>Mermithidae</taxon>
        <taxon>Romanomermis</taxon>
    </lineage>
</organism>
<reference evidence="3" key="1">
    <citation type="submission" date="2022-11" db="UniProtKB">
        <authorList>
            <consortium name="WormBaseParasite"/>
        </authorList>
    </citation>
    <scope>IDENTIFICATION</scope>
</reference>
<dbReference type="WBParaSite" id="nRc.2.0.1.t06565-RA">
    <property type="protein sequence ID" value="nRc.2.0.1.t06565-RA"/>
    <property type="gene ID" value="nRc.2.0.1.g06565"/>
</dbReference>
<evidence type="ECO:0000313" key="2">
    <source>
        <dbReference type="Proteomes" id="UP000887565"/>
    </source>
</evidence>
<keyword evidence="1" id="KW-0472">Membrane</keyword>
<dbReference type="Proteomes" id="UP000887565">
    <property type="component" value="Unplaced"/>
</dbReference>
<name>A0A915HXL6_ROMCU</name>
<keyword evidence="1" id="KW-0812">Transmembrane</keyword>
<dbReference type="AlphaFoldDB" id="A0A915HXL6"/>
<evidence type="ECO:0000256" key="1">
    <source>
        <dbReference type="SAM" id="Phobius"/>
    </source>
</evidence>